<dbReference type="EMBL" id="JACSQJ010000007">
    <property type="protein sequence ID" value="MBD7988815.1"/>
    <property type="molecule type" value="Genomic_DNA"/>
</dbReference>
<keyword evidence="4" id="KW-0479">Metal-binding</keyword>
<evidence type="ECO:0000256" key="3">
    <source>
        <dbReference type="ARBA" id="ARBA00022485"/>
    </source>
</evidence>
<evidence type="ECO:0000313" key="12">
    <source>
        <dbReference type="Proteomes" id="UP000647183"/>
    </source>
</evidence>
<sequence>MRRVELADGADLVQWRDAARALLADGVPPEQVLWQVGAQRDLLGEVVDAMGDAMRRSGSPAGLRVPRDFLDLAGLVIAHADPRRHALLYRLLWRIARGERALLAMATDDDVAWARQAAKAVSREKHKMKAFVRFREVVDGEGSVYVAWFEPEHDVLPQVAPFFVRRFAGMRWSILTPGRSAHWDGQALHPGEGARRGDAPDGDALEDLWRVYYANIFNPARLKVGAMVKEMPVRYWKNMPEAALIPALVRDAGARMHAMVDAAPTVSRKAFPAPRDTPGARAAVPVGASPGLPAIHASVAACRACPLWAPATQAVPGEGPADARIMVIGEQPGDREDLAGRPFVGPAGQLFDRALAEAGIDRATLYLTNAVKHFKFRPAGKRRMHVRADATEQAACRPWLEAELAAVRPRMVLCLGATAAQALLGRGFALLSGRGRWYRLDDGLRVLPTVHPSWLLRLPESERPAAWRDFIADLRLLRAASAQP</sequence>
<comment type="similarity">
    <text evidence="1">Belongs to the uracil-DNA glycosylase (UDG) superfamily. Type 4 (UDGa) family.</text>
</comment>
<keyword evidence="5" id="KW-0227">DNA damage</keyword>
<comment type="caution">
    <text evidence="11">The sequence shown here is derived from an EMBL/GenBank/DDBJ whole genome shotgun (WGS) entry which is preliminary data.</text>
</comment>
<dbReference type="PANTHER" id="PTHR33693:SF9">
    <property type="entry name" value="TYPE-4 URACIL-DNA GLYCOSYLASE"/>
    <property type="match status" value="1"/>
</dbReference>
<organism evidence="11 12">
    <name type="scientific">Luteimonas colneyensis</name>
    <dbReference type="NCBI Taxonomy" id="2762230"/>
    <lineage>
        <taxon>Bacteria</taxon>
        <taxon>Pseudomonadati</taxon>
        <taxon>Pseudomonadota</taxon>
        <taxon>Gammaproteobacteria</taxon>
        <taxon>Lysobacterales</taxon>
        <taxon>Lysobacteraceae</taxon>
        <taxon>Luteimonas</taxon>
    </lineage>
</organism>
<dbReference type="Pfam" id="PF03167">
    <property type="entry name" value="UDG"/>
    <property type="match status" value="1"/>
</dbReference>
<evidence type="ECO:0000256" key="9">
    <source>
        <dbReference type="ARBA" id="ARBA00023204"/>
    </source>
</evidence>
<evidence type="ECO:0000313" key="11">
    <source>
        <dbReference type="EMBL" id="MBD7988815.1"/>
    </source>
</evidence>
<dbReference type="RefSeq" id="WP_191729978.1">
    <property type="nucleotide sequence ID" value="NZ_JACSQJ010000007.1"/>
</dbReference>
<dbReference type="SMART" id="SM00986">
    <property type="entry name" value="UDG"/>
    <property type="match status" value="1"/>
</dbReference>
<dbReference type="InterPro" id="IPR036895">
    <property type="entry name" value="Uracil-DNA_glycosylase-like_sf"/>
</dbReference>
<dbReference type="Pfam" id="PF13566">
    <property type="entry name" value="DUF4130"/>
    <property type="match status" value="1"/>
</dbReference>
<dbReference type="SMART" id="SM00987">
    <property type="entry name" value="UreE_C"/>
    <property type="match status" value="1"/>
</dbReference>
<dbReference type="NCBIfam" id="TIGR03914">
    <property type="entry name" value="UDG_fam_dom"/>
    <property type="match status" value="1"/>
</dbReference>
<evidence type="ECO:0000256" key="1">
    <source>
        <dbReference type="ARBA" id="ARBA00006521"/>
    </source>
</evidence>
<dbReference type="NCBIfam" id="TIGR03915">
    <property type="entry name" value="SAM_7_link_chp"/>
    <property type="match status" value="1"/>
</dbReference>
<gene>
    <name evidence="11" type="ORF">H9645_12325</name>
</gene>
<evidence type="ECO:0000256" key="7">
    <source>
        <dbReference type="ARBA" id="ARBA00023004"/>
    </source>
</evidence>
<accession>A0ABR8ULU3</accession>
<dbReference type="PANTHER" id="PTHR33693">
    <property type="entry name" value="TYPE-5 URACIL-DNA GLYCOSYLASE"/>
    <property type="match status" value="1"/>
</dbReference>
<keyword evidence="9" id="KW-0234">DNA repair</keyword>
<reference evidence="11 12" key="1">
    <citation type="submission" date="2020-08" db="EMBL/GenBank/DDBJ databases">
        <title>A Genomic Blueprint of the Chicken Gut Microbiome.</title>
        <authorList>
            <person name="Gilroy R."/>
            <person name="Ravi A."/>
            <person name="Getino M."/>
            <person name="Pursley I."/>
            <person name="Horton D.L."/>
            <person name="Alikhan N.-F."/>
            <person name="Baker D."/>
            <person name="Gharbi K."/>
            <person name="Hall N."/>
            <person name="Watson M."/>
            <person name="Adriaenssens E.M."/>
            <person name="Foster-Nyarko E."/>
            <person name="Jarju S."/>
            <person name="Secka A."/>
            <person name="Antonio M."/>
            <person name="Oren A."/>
            <person name="Chaudhuri R."/>
            <person name="La Ragione R.M."/>
            <person name="Hildebrand F."/>
            <person name="Pallen M.J."/>
        </authorList>
    </citation>
    <scope>NUCLEOTIDE SEQUENCE [LARGE SCALE GENOMIC DNA]</scope>
    <source>
        <strain evidence="11 12">Sa2BVA3</strain>
    </source>
</reference>
<dbReference type="CDD" id="cd10030">
    <property type="entry name" value="UDG-F4_TTUDGA_SPO1dp_like"/>
    <property type="match status" value="1"/>
</dbReference>
<proteinExistence type="inferred from homology"/>
<dbReference type="InterPro" id="IPR005273">
    <property type="entry name" value="Ura-DNA_glyco_family4"/>
</dbReference>
<dbReference type="InterPro" id="IPR005122">
    <property type="entry name" value="Uracil-DNA_glycosylase-like"/>
</dbReference>
<dbReference type="SUPFAM" id="SSF52141">
    <property type="entry name" value="Uracil-DNA glycosylase-like"/>
    <property type="match status" value="1"/>
</dbReference>
<keyword evidence="3" id="KW-0004">4Fe-4S</keyword>
<evidence type="ECO:0000256" key="5">
    <source>
        <dbReference type="ARBA" id="ARBA00022763"/>
    </source>
</evidence>
<dbReference type="NCBIfam" id="TIGR00758">
    <property type="entry name" value="UDG_fam4"/>
    <property type="match status" value="1"/>
</dbReference>
<dbReference type="Gene3D" id="3.40.470.10">
    <property type="entry name" value="Uracil-DNA glycosylase-like domain"/>
    <property type="match status" value="1"/>
</dbReference>
<dbReference type="InterPro" id="IPR025404">
    <property type="entry name" value="DUF4130"/>
</dbReference>
<evidence type="ECO:0000256" key="6">
    <source>
        <dbReference type="ARBA" id="ARBA00022801"/>
    </source>
</evidence>
<keyword evidence="7" id="KW-0408">Iron</keyword>
<dbReference type="InterPro" id="IPR051536">
    <property type="entry name" value="UDG_Type-4/5"/>
</dbReference>
<name>A0ABR8ULU3_9GAMM</name>
<protein>
    <recommendedName>
        <fullName evidence="2">Type-4 uracil-DNA glycosylase</fullName>
    </recommendedName>
</protein>
<feature type="domain" description="Uracil-DNA glycosylase-like" evidence="10">
    <location>
        <begin position="316"/>
        <end position="471"/>
    </location>
</feature>
<evidence type="ECO:0000256" key="4">
    <source>
        <dbReference type="ARBA" id="ARBA00022723"/>
    </source>
</evidence>
<evidence type="ECO:0000259" key="10">
    <source>
        <dbReference type="SMART" id="SM00986"/>
    </source>
</evidence>
<keyword evidence="8" id="KW-0411">Iron-sulfur</keyword>
<evidence type="ECO:0000256" key="2">
    <source>
        <dbReference type="ARBA" id="ARBA00019403"/>
    </source>
</evidence>
<keyword evidence="12" id="KW-1185">Reference proteome</keyword>
<dbReference type="InterPro" id="IPR023875">
    <property type="entry name" value="DNA_repair_put"/>
</dbReference>
<dbReference type="Proteomes" id="UP000647183">
    <property type="component" value="Unassembled WGS sequence"/>
</dbReference>
<evidence type="ECO:0000256" key="8">
    <source>
        <dbReference type="ARBA" id="ARBA00023014"/>
    </source>
</evidence>
<keyword evidence="6" id="KW-0378">Hydrolase</keyword>